<dbReference type="Proteomes" id="UP001574169">
    <property type="component" value="Unassembled WGS sequence"/>
</dbReference>
<dbReference type="RefSeq" id="WP_373406983.1">
    <property type="nucleotide sequence ID" value="NZ_JBCFQL010000012.1"/>
</dbReference>
<dbReference type="SUPFAM" id="SSF49899">
    <property type="entry name" value="Concanavalin A-like lectins/glucanases"/>
    <property type="match status" value="1"/>
</dbReference>
<dbReference type="GO" id="GO:0016787">
    <property type="term" value="F:hydrolase activity"/>
    <property type="evidence" value="ECO:0007669"/>
    <property type="project" value="UniProtKB-KW"/>
</dbReference>
<dbReference type="Gene3D" id="2.60.120.200">
    <property type="match status" value="1"/>
</dbReference>
<organism evidence="3 4">
    <name type="scientific">Flavobacterium zubiriense</name>
    <dbReference type="NCBI Taxonomy" id="3138075"/>
    <lineage>
        <taxon>Bacteria</taxon>
        <taxon>Pseudomonadati</taxon>
        <taxon>Bacteroidota</taxon>
        <taxon>Flavobacteriia</taxon>
        <taxon>Flavobacteriales</taxon>
        <taxon>Flavobacteriaceae</taxon>
        <taxon>Flavobacterium</taxon>
    </lineage>
</organism>
<feature type="domain" description="GH16" evidence="2">
    <location>
        <begin position="26"/>
        <end position="281"/>
    </location>
</feature>
<accession>A0ABV4TDM4</accession>
<protein>
    <submittedName>
        <fullName evidence="3">Glycoside hydrolase family 16 protein</fullName>
    </submittedName>
</protein>
<dbReference type="PROSITE" id="PS51762">
    <property type="entry name" value="GH16_2"/>
    <property type="match status" value="1"/>
</dbReference>
<dbReference type="Pfam" id="PF00722">
    <property type="entry name" value="Glyco_hydro_16"/>
    <property type="match status" value="1"/>
</dbReference>
<evidence type="ECO:0000259" key="2">
    <source>
        <dbReference type="PROSITE" id="PS51762"/>
    </source>
</evidence>
<keyword evidence="3" id="KW-0378">Hydrolase</keyword>
<dbReference type="InterPro" id="IPR050546">
    <property type="entry name" value="Glycosyl_Hydrlase_16"/>
</dbReference>
<reference evidence="3 4" key="1">
    <citation type="submission" date="2024-04" db="EMBL/GenBank/DDBJ databases">
        <title>New Clade of Flavobacterium.</title>
        <authorList>
            <person name="Matos L."/>
            <person name="Proenca D.N."/>
            <person name="Fransisco R.M."/>
            <person name="Chung A.P."/>
            <person name="Maccario L."/>
            <person name="Sorensen S.J."/>
            <person name="Morais P.V."/>
        </authorList>
    </citation>
    <scope>NUCLEOTIDE SEQUENCE [LARGE SCALE GENOMIC DNA]</scope>
    <source>
        <strain evidence="3 4">FZUC8N2.13</strain>
    </source>
</reference>
<comment type="caution">
    <text evidence="3">The sequence shown here is derived from an EMBL/GenBank/DDBJ whole genome shotgun (WGS) entry which is preliminary data.</text>
</comment>
<gene>
    <name evidence="3" type="ORF">AAGV28_11630</name>
</gene>
<dbReference type="PANTHER" id="PTHR10963:SF55">
    <property type="entry name" value="GLYCOSIDE HYDROLASE FAMILY 16 PROTEIN"/>
    <property type="match status" value="1"/>
</dbReference>
<sequence length="281" mass="32986">MKFKFLVLGIVSSVVFGFVVKEKQAYQYKGYHLVWSDEFNIDGVPSEKNWNYESGFVRNNEDQWYQRENAYCKDGFLIIEAKKENKANPHFVSKNHRDWAQKRDSIRITSSCLITRGKHSWQYGRFEMRAKIPVAKGMWPAFWTLGIKGNWPANGEIDIMEYYRGKILANVAWKSDKSDTEWDSATQMLSDFKKANWADEFHVWRMDWDANFIRLYVDNQLLNETKISDAMQGKNQKIHPFRQPHYLLVNLAVGGDQGGEFTAAGFPSKYIIDYVRVYQKK</sequence>
<keyword evidence="4" id="KW-1185">Reference proteome</keyword>
<dbReference type="InterPro" id="IPR013320">
    <property type="entry name" value="ConA-like_dom_sf"/>
</dbReference>
<dbReference type="EMBL" id="JBCFQL010000012">
    <property type="protein sequence ID" value="MFA9192018.1"/>
    <property type="molecule type" value="Genomic_DNA"/>
</dbReference>
<evidence type="ECO:0000313" key="3">
    <source>
        <dbReference type="EMBL" id="MFA9192018.1"/>
    </source>
</evidence>
<comment type="similarity">
    <text evidence="1">Belongs to the glycosyl hydrolase 16 family.</text>
</comment>
<dbReference type="CDD" id="cd08023">
    <property type="entry name" value="GH16_laminarinase_like"/>
    <property type="match status" value="1"/>
</dbReference>
<name>A0ABV4TDM4_9FLAO</name>
<evidence type="ECO:0000313" key="4">
    <source>
        <dbReference type="Proteomes" id="UP001574169"/>
    </source>
</evidence>
<dbReference type="InterPro" id="IPR000757">
    <property type="entry name" value="Beta-glucanase-like"/>
</dbReference>
<dbReference type="PANTHER" id="PTHR10963">
    <property type="entry name" value="GLYCOSYL HYDROLASE-RELATED"/>
    <property type="match status" value="1"/>
</dbReference>
<proteinExistence type="inferred from homology"/>
<evidence type="ECO:0000256" key="1">
    <source>
        <dbReference type="ARBA" id="ARBA00006865"/>
    </source>
</evidence>